<sequence>MEVMATELGEFLRTRRAAVSPADVGLVSYGARRVPGLRREELAQLAGVSPTYYTRLEQADHHNVSDSVLDALARVLALTEHEHEHLRRLARPAPRPVRRRRVERPRPAALGLIRAAPGPALLVDHRNDVLAWNALGHRLLGFGDPFDAPDDVRNRPNFARMFFLTPAGRDLYAEPDQVARQMVGFLRYSSGLHPDDHELSCLVGELVQRSDQFAALWAKHPVLDCGHGVKKFQHPLVGRLDLAYEAMPLPDSSHRMLLYHAEPGTPAADALTLLARR</sequence>
<dbReference type="Gene3D" id="1.10.260.40">
    <property type="entry name" value="lambda repressor-like DNA-binding domains"/>
    <property type="match status" value="1"/>
</dbReference>
<evidence type="ECO:0000313" key="2">
    <source>
        <dbReference type="EMBL" id="MBL7629971.1"/>
    </source>
</evidence>
<protein>
    <submittedName>
        <fullName evidence="2">Helix-turn-helix domain-containing protein</fullName>
    </submittedName>
</protein>
<dbReference type="Pfam" id="PF17765">
    <property type="entry name" value="MLTR_LBD"/>
    <property type="match status" value="1"/>
</dbReference>
<dbReference type="Proteomes" id="UP000604475">
    <property type="component" value="Unassembled WGS sequence"/>
</dbReference>
<evidence type="ECO:0000313" key="3">
    <source>
        <dbReference type="Proteomes" id="UP000604475"/>
    </source>
</evidence>
<dbReference type="Pfam" id="PF13560">
    <property type="entry name" value="HTH_31"/>
    <property type="match status" value="1"/>
</dbReference>
<dbReference type="InterPro" id="IPR041413">
    <property type="entry name" value="MLTR_LBD"/>
</dbReference>
<dbReference type="EMBL" id="JAEACQ010000240">
    <property type="protein sequence ID" value="MBL7629971.1"/>
    <property type="molecule type" value="Genomic_DNA"/>
</dbReference>
<accession>A0A937UTF8</accession>
<proteinExistence type="predicted"/>
<dbReference type="RefSeq" id="WP_203002012.1">
    <property type="nucleotide sequence ID" value="NZ_JADWYU010000090.1"/>
</dbReference>
<dbReference type="Gene3D" id="3.30.450.180">
    <property type="match status" value="1"/>
</dbReference>
<dbReference type="GO" id="GO:0003677">
    <property type="term" value="F:DNA binding"/>
    <property type="evidence" value="ECO:0007669"/>
    <property type="project" value="InterPro"/>
</dbReference>
<reference evidence="2" key="1">
    <citation type="submission" date="2020-12" db="EMBL/GenBank/DDBJ databases">
        <title>Genomic characterization of non-nitrogen-fixing Frankia strains.</title>
        <authorList>
            <person name="Carlos-Shanley C."/>
            <person name="Guerra T."/>
            <person name="Hahn D."/>
        </authorList>
    </citation>
    <scope>NUCLEOTIDE SEQUENCE</scope>
    <source>
        <strain evidence="2">CN6</strain>
    </source>
</reference>
<dbReference type="SMART" id="SM00530">
    <property type="entry name" value="HTH_XRE"/>
    <property type="match status" value="1"/>
</dbReference>
<feature type="domain" description="HTH cro/C1-type" evidence="1">
    <location>
        <begin position="36"/>
        <end position="83"/>
    </location>
</feature>
<dbReference type="InterPro" id="IPR010982">
    <property type="entry name" value="Lambda_DNA-bd_dom_sf"/>
</dbReference>
<dbReference type="PANTHER" id="PTHR35010:SF2">
    <property type="entry name" value="BLL4672 PROTEIN"/>
    <property type="match status" value="1"/>
</dbReference>
<name>A0A937UTF8_9ACTN</name>
<dbReference type="PANTHER" id="PTHR35010">
    <property type="entry name" value="BLL4672 PROTEIN-RELATED"/>
    <property type="match status" value="1"/>
</dbReference>
<dbReference type="AlphaFoldDB" id="A0A937UTF8"/>
<evidence type="ECO:0000259" key="1">
    <source>
        <dbReference type="PROSITE" id="PS50943"/>
    </source>
</evidence>
<dbReference type="InterPro" id="IPR001387">
    <property type="entry name" value="Cro/C1-type_HTH"/>
</dbReference>
<organism evidence="2 3">
    <name type="scientific">Frankia nepalensis</name>
    <dbReference type="NCBI Taxonomy" id="1836974"/>
    <lineage>
        <taxon>Bacteria</taxon>
        <taxon>Bacillati</taxon>
        <taxon>Actinomycetota</taxon>
        <taxon>Actinomycetes</taxon>
        <taxon>Frankiales</taxon>
        <taxon>Frankiaceae</taxon>
        <taxon>Frankia</taxon>
    </lineage>
</organism>
<dbReference type="PROSITE" id="PS50943">
    <property type="entry name" value="HTH_CROC1"/>
    <property type="match status" value="1"/>
</dbReference>
<comment type="caution">
    <text evidence="2">The sequence shown here is derived from an EMBL/GenBank/DDBJ whole genome shotgun (WGS) entry which is preliminary data.</text>
</comment>
<keyword evidence="3" id="KW-1185">Reference proteome</keyword>
<gene>
    <name evidence="2" type="ORF">I7412_22945</name>
</gene>
<dbReference type="CDD" id="cd00093">
    <property type="entry name" value="HTH_XRE"/>
    <property type="match status" value="1"/>
</dbReference>
<dbReference type="SUPFAM" id="SSF47413">
    <property type="entry name" value="lambda repressor-like DNA-binding domains"/>
    <property type="match status" value="1"/>
</dbReference>